<feature type="domain" description="UspA" evidence="3">
    <location>
        <begin position="4"/>
        <end position="142"/>
    </location>
</feature>
<dbReference type="AlphaFoldDB" id="A0A1L8SXV4"/>
<evidence type="ECO:0000259" key="3">
    <source>
        <dbReference type="Pfam" id="PF00582"/>
    </source>
</evidence>
<comment type="similarity">
    <text evidence="1 2">Belongs to the universal stress protein A family.</text>
</comment>
<dbReference type="InterPro" id="IPR006015">
    <property type="entry name" value="Universal_stress_UspA"/>
</dbReference>
<dbReference type="RefSeq" id="WP_071861284.1">
    <property type="nucleotide sequence ID" value="NZ_CAURXW010000049.1"/>
</dbReference>
<dbReference type="PRINTS" id="PR01438">
    <property type="entry name" value="UNVRSLSTRESS"/>
</dbReference>
<organism evidence="4 5">
    <name type="scientific">Enterococcus devriesei</name>
    <dbReference type="NCBI Taxonomy" id="319970"/>
    <lineage>
        <taxon>Bacteria</taxon>
        <taxon>Bacillati</taxon>
        <taxon>Bacillota</taxon>
        <taxon>Bacilli</taxon>
        <taxon>Lactobacillales</taxon>
        <taxon>Enterococcaceae</taxon>
        <taxon>Enterococcus</taxon>
    </lineage>
</organism>
<evidence type="ECO:0000313" key="5">
    <source>
        <dbReference type="Proteomes" id="UP000183700"/>
    </source>
</evidence>
<comment type="subcellular location">
    <subcellularLocation>
        <location evidence="2">Cytoplasm</location>
    </subcellularLocation>
</comment>
<proteinExistence type="inferred from homology"/>
<dbReference type="Gene3D" id="3.40.50.620">
    <property type="entry name" value="HUPs"/>
    <property type="match status" value="1"/>
</dbReference>
<comment type="caution">
    <text evidence="4">The sequence shown here is derived from an EMBL/GenBank/DDBJ whole genome shotgun (WGS) entry which is preliminary data.</text>
</comment>
<reference evidence="4 5" key="1">
    <citation type="submission" date="2014-12" db="EMBL/GenBank/DDBJ databases">
        <title>Draft genome sequences of 29 type strains of Enterococci.</title>
        <authorList>
            <person name="Zhong Z."/>
            <person name="Sun Z."/>
            <person name="Liu W."/>
            <person name="Zhang W."/>
            <person name="Zhang H."/>
        </authorList>
    </citation>
    <scope>NUCLEOTIDE SEQUENCE [LARGE SCALE GENOMIC DNA]</scope>
    <source>
        <strain evidence="4 5">DSM 22802</strain>
    </source>
</reference>
<keyword evidence="5" id="KW-1185">Reference proteome</keyword>
<sequence>MKEEYKKILVAVDGSPASNDAFNEALNVAERNDAKLFILTVVDYKFSIGDPAFINDALKFHLNNAEIELEQLIANSRVNQFEYETKIDSGNPKRKITDYALENQVDLIVLGATGRGAVEQALVGSTTSYVVNNAHCNVLVVRP</sequence>
<accession>A0A1L8SXV4</accession>
<dbReference type="CDD" id="cd00293">
    <property type="entry name" value="USP-like"/>
    <property type="match status" value="1"/>
</dbReference>
<keyword evidence="2" id="KW-0963">Cytoplasm</keyword>
<protein>
    <recommendedName>
        <fullName evidence="2">Universal stress protein</fullName>
    </recommendedName>
</protein>
<dbReference type="PIRSF" id="PIRSF006276">
    <property type="entry name" value="UspA"/>
    <property type="match status" value="1"/>
</dbReference>
<name>A0A1L8SXV4_9ENTE</name>
<dbReference type="OrthoDB" id="9777884at2"/>
<evidence type="ECO:0000256" key="1">
    <source>
        <dbReference type="ARBA" id="ARBA00008791"/>
    </source>
</evidence>
<dbReference type="PANTHER" id="PTHR46268">
    <property type="entry name" value="STRESS RESPONSE PROTEIN NHAX"/>
    <property type="match status" value="1"/>
</dbReference>
<dbReference type="InterPro" id="IPR006016">
    <property type="entry name" value="UspA"/>
</dbReference>
<evidence type="ECO:0000256" key="2">
    <source>
        <dbReference type="PIRNR" id="PIRNR006276"/>
    </source>
</evidence>
<dbReference type="GO" id="GO:0005737">
    <property type="term" value="C:cytoplasm"/>
    <property type="evidence" value="ECO:0007669"/>
    <property type="project" value="UniProtKB-SubCell"/>
</dbReference>
<dbReference type="Proteomes" id="UP000183700">
    <property type="component" value="Unassembled WGS sequence"/>
</dbReference>
<gene>
    <name evidence="4" type="ORF">RV00_GL001312</name>
</gene>
<evidence type="ECO:0000313" key="4">
    <source>
        <dbReference type="EMBL" id="OJG36867.1"/>
    </source>
</evidence>
<dbReference type="Pfam" id="PF00582">
    <property type="entry name" value="Usp"/>
    <property type="match status" value="1"/>
</dbReference>
<dbReference type="InterPro" id="IPR014729">
    <property type="entry name" value="Rossmann-like_a/b/a_fold"/>
</dbReference>
<dbReference type="PANTHER" id="PTHR46268:SF6">
    <property type="entry name" value="UNIVERSAL STRESS PROTEIN UP12"/>
    <property type="match status" value="1"/>
</dbReference>
<dbReference type="EMBL" id="JXKM01000002">
    <property type="protein sequence ID" value="OJG36867.1"/>
    <property type="molecule type" value="Genomic_DNA"/>
</dbReference>
<dbReference type="SUPFAM" id="SSF52402">
    <property type="entry name" value="Adenine nucleotide alpha hydrolases-like"/>
    <property type="match status" value="1"/>
</dbReference>